<gene>
    <name evidence="2" type="ORF">CEXT_221561</name>
</gene>
<feature type="compositionally biased region" description="Polar residues" evidence="1">
    <location>
        <begin position="17"/>
        <end position="33"/>
    </location>
</feature>
<organism evidence="2 3">
    <name type="scientific">Caerostris extrusa</name>
    <name type="common">Bark spider</name>
    <name type="synonym">Caerostris bankana</name>
    <dbReference type="NCBI Taxonomy" id="172846"/>
    <lineage>
        <taxon>Eukaryota</taxon>
        <taxon>Metazoa</taxon>
        <taxon>Ecdysozoa</taxon>
        <taxon>Arthropoda</taxon>
        <taxon>Chelicerata</taxon>
        <taxon>Arachnida</taxon>
        <taxon>Araneae</taxon>
        <taxon>Araneomorphae</taxon>
        <taxon>Entelegynae</taxon>
        <taxon>Araneoidea</taxon>
        <taxon>Araneidae</taxon>
        <taxon>Caerostris</taxon>
    </lineage>
</organism>
<comment type="caution">
    <text evidence="2">The sequence shown here is derived from an EMBL/GenBank/DDBJ whole genome shotgun (WGS) entry which is preliminary data.</text>
</comment>
<dbReference type="AlphaFoldDB" id="A0AAV4PIT1"/>
<dbReference type="Proteomes" id="UP001054945">
    <property type="component" value="Unassembled WGS sequence"/>
</dbReference>
<dbReference type="EMBL" id="BPLR01004639">
    <property type="protein sequence ID" value="GIX96375.1"/>
    <property type="molecule type" value="Genomic_DNA"/>
</dbReference>
<proteinExistence type="predicted"/>
<protein>
    <submittedName>
        <fullName evidence="2">Uncharacterized protein</fullName>
    </submittedName>
</protein>
<evidence type="ECO:0000313" key="2">
    <source>
        <dbReference type="EMBL" id="GIX96375.1"/>
    </source>
</evidence>
<accession>A0AAV4PIT1</accession>
<feature type="compositionally biased region" description="Basic and acidic residues" evidence="1">
    <location>
        <begin position="36"/>
        <end position="47"/>
    </location>
</feature>
<feature type="region of interest" description="Disordered" evidence="1">
    <location>
        <begin position="17"/>
        <end position="48"/>
    </location>
</feature>
<name>A0AAV4PIT1_CAEEX</name>
<reference evidence="2 3" key="1">
    <citation type="submission" date="2021-06" db="EMBL/GenBank/DDBJ databases">
        <title>Caerostris extrusa draft genome.</title>
        <authorList>
            <person name="Kono N."/>
            <person name="Arakawa K."/>
        </authorList>
    </citation>
    <scope>NUCLEOTIDE SEQUENCE [LARGE SCALE GENOMIC DNA]</scope>
</reference>
<sequence>MGYKCAREFGGFQEEINTGLLNKDVQPQKSLPPSEQEGKEGERKISPEENIQNKSITSLVKDLKENMQIKNIKRFLDLDVPINQPVAAPNEIMNTGELIRSLGVKDQDIRNIAKTPQNSNDIQQEDKNDTVLTNINAYHDGWRRVKSNGGLDRQHENLGGILKKTKDVTGRKQTEDHIEKQTFPRKKQPEHFMMQNMKDAEPSNGNVDEILFSENSIRQTEVSQILPECIKIMADVFEILEKQNAEECSGKRLVMEPKRNCE</sequence>
<evidence type="ECO:0000313" key="3">
    <source>
        <dbReference type="Proteomes" id="UP001054945"/>
    </source>
</evidence>
<evidence type="ECO:0000256" key="1">
    <source>
        <dbReference type="SAM" id="MobiDB-lite"/>
    </source>
</evidence>
<keyword evidence="3" id="KW-1185">Reference proteome</keyword>